<keyword evidence="3" id="KW-0547">Nucleotide-binding</keyword>
<dbReference type="PANTHER" id="PTHR43394:SF1">
    <property type="entry name" value="ATP-BINDING CASSETTE SUB-FAMILY B MEMBER 10, MITOCHONDRIAL"/>
    <property type="match status" value="1"/>
</dbReference>
<evidence type="ECO:0000256" key="4">
    <source>
        <dbReference type="ARBA" id="ARBA00022840"/>
    </source>
</evidence>
<evidence type="ECO:0000259" key="8">
    <source>
        <dbReference type="PROSITE" id="PS50893"/>
    </source>
</evidence>
<dbReference type="Proteomes" id="UP000033977">
    <property type="component" value="Unassembled WGS sequence"/>
</dbReference>
<comment type="subcellular location">
    <subcellularLocation>
        <location evidence="1">Cell membrane</location>
        <topology evidence="1">Multi-pass membrane protein</topology>
    </subcellularLocation>
</comment>
<dbReference type="SMART" id="SM00382">
    <property type="entry name" value="AAA"/>
    <property type="match status" value="1"/>
</dbReference>
<dbReference type="FunFam" id="3.40.50.300:FF:000218">
    <property type="entry name" value="Multidrug ABC transporter ATP-binding protein"/>
    <property type="match status" value="1"/>
</dbReference>
<dbReference type="InterPro" id="IPR036640">
    <property type="entry name" value="ABC1_TM_sf"/>
</dbReference>
<evidence type="ECO:0000256" key="7">
    <source>
        <dbReference type="SAM" id="Phobius"/>
    </source>
</evidence>
<reference evidence="10 11" key="1">
    <citation type="journal article" date="2015" name="Nature">
        <title>rRNA introns, odd ribosomes, and small enigmatic genomes across a large radiation of phyla.</title>
        <authorList>
            <person name="Brown C.T."/>
            <person name="Hug L.A."/>
            <person name="Thomas B.C."/>
            <person name="Sharon I."/>
            <person name="Castelle C.J."/>
            <person name="Singh A."/>
            <person name="Wilkins M.J."/>
            <person name="Williams K.H."/>
            <person name="Banfield J.F."/>
        </authorList>
    </citation>
    <scope>NUCLEOTIDE SEQUENCE [LARGE SCALE GENOMIC DNA]</scope>
</reference>
<dbReference type="InterPro" id="IPR017871">
    <property type="entry name" value="ABC_transporter-like_CS"/>
</dbReference>
<keyword evidence="4 10" id="KW-0067">ATP-binding</keyword>
<evidence type="ECO:0000259" key="9">
    <source>
        <dbReference type="PROSITE" id="PS50929"/>
    </source>
</evidence>
<sequence length="596" mass="67127">MLTKFSEKLNLLNLFKKAFGQYKSEIILLTILSFVSGFLESIGINAIIPLFSFLNKDQAPGVDFISRAIEKFFLYAHLKYTLVSLLVFIILLFIIKAAILFWANYVATRATASFETKIRNELFSAILKADWPYLSAEKVGYLDQSLTNDVDQSSKLLTYISASIIVLANLIAYGLLVVNISWIVALFTMAFGGIVLFSLKPLFRRNIAVSAEMGRLYKELAHYVNENIMGMKAVKASFVEEKITERSNKYFEAIKNLNLRVAALRNATTALLQPVGLIFVIAVFIFFYKMTAFNFAAFAVIVYAINKVFAYIQQAQSNLHTINAQVPYLASVLEYKNKAKKHEERDLGTASFHFQKKLEFRNVGFSYKNREENVLNGVSFSIDKGGMVGLIGPSGAGKTTIVDLILRLYLPQDGEILIDGRNIADIRMEDWRKNIGYVSQEIFLLNDTIENNIKFYSDAITEKDMIEAARQANIYDFINSLPIKFSTVVGERGILLSGGQKQRIILARVLARHPQILVLDEATSALDNESEIFIQKSIESLKGKITVLAIAHRLSTVKVSDKLIALDEGKIIEEGVPAELLQNKDSYFFRVYNLKN</sequence>
<dbReference type="EMBL" id="LCIN01000001">
    <property type="protein sequence ID" value="KKT57821.1"/>
    <property type="molecule type" value="Genomic_DNA"/>
</dbReference>
<dbReference type="InterPro" id="IPR003593">
    <property type="entry name" value="AAA+_ATPase"/>
</dbReference>
<keyword evidence="6 7" id="KW-0472">Membrane</keyword>
<dbReference type="Pfam" id="PF00005">
    <property type="entry name" value="ABC_tran"/>
    <property type="match status" value="1"/>
</dbReference>
<feature type="transmembrane region" description="Helical" evidence="7">
    <location>
        <begin position="156"/>
        <end position="176"/>
    </location>
</feature>
<dbReference type="GO" id="GO:0016887">
    <property type="term" value="F:ATP hydrolysis activity"/>
    <property type="evidence" value="ECO:0007669"/>
    <property type="project" value="InterPro"/>
</dbReference>
<feature type="transmembrane region" description="Helical" evidence="7">
    <location>
        <begin position="270"/>
        <end position="288"/>
    </location>
</feature>
<dbReference type="PROSITE" id="PS50893">
    <property type="entry name" value="ABC_TRANSPORTER_2"/>
    <property type="match status" value="1"/>
</dbReference>
<feature type="transmembrane region" description="Helical" evidence="7">
    <location>
        <begin position="294"/>
        <end position="312"/>
    </location>
</feature>
<dbReference type="GO" id="GO:0005524">
    <property type="term" value="F:ATP binding"/>
    <property type="evidence" value="ECO:0007669"/>
    <property type="project" value="UniProtKB-KW"/>
</dbReference>
<evidence type="ECO:0000313" key="11">
    <source>
        <dbReference type="Proteomes" id="UP000033977"/>
    </source>
</evidence>
<evidence type="ECO:0000256" key="6">
    <source>
        <dbReference type="ARBA" id="ARBA00023136"/>
    </source>
</evidence>
<protein>
    <submittedName>
        <fullName evidence="10">ABC transporter, ATP-binding protein, MsbA family</fullName>
    </submittedName>
</protein>
<dbReference type="SUPFAM" id="SSF52540">
    <property type="entry name" value="P-loop containing nucleoside triphosphate hydrolases"/>
    <property type="match status" value="1"/>
</dbReference>
<dbReference type="InterPro" id="IPR011527">
    <property type="entry name" value="ABC1_TM_dom"/>
</dbReference>
<evidence type="ECO:0000256" key="3">
    <source>
        <dbReference type="ARBA" id="ARBA00022741"/>
    </source>
</evidence>
<dbReference type="Gene3D" id="1.20.1560.10">
    <property type="entry name" value="ABC transporter type 1, transmembrane domain"/>
    <property type="match status" value="1"/>
</dbReference>
<feature type="domain" description="ABC transporter" evidence="8">
    <location>
        <begin position="358"/>
        <end position="593"/>
    </location>
</feature>
<dbReference type="InterPro" id="IPR003439">
    <property type="entry name" value="ABC_transporter-like_ATP-bd"/>
</dbReference>
<name>A0A0G1IEJ6_9BACT</name>
<gene>
    <name evidence="10" type="ORF">UW49_C0001G0005</name>
</gene>
<dbReference type="PANTHER" id="PTHR43394">
    <property type="entry name" value="ATP-DEPENDENT PERMEASE MDL1, MITOCHONDRIAL"/>
    <property type="match status" value="1"/>
</dbReference>
<dbReference type="PROSITE" id="PS50929">
    <property type="entry name" value="ABC_TM1F"/>
    <property type="match status" value="1"/>
</dbReference>
<dbReference type="Gene3D" id="3.40.50.300">
    <property type="entry name" value="P-loop containing nucleotide triphosphate hydrolases"/>
    <property type="match status" value="1"/>
</dbReference>
<dbReference type="Pfam" id="PF00664">
    <property type="entry name" value="ABC_membrane"/>
    <property type="match status" value="1"/>
</dbReference>
<dbReference type="GO" id="GO:0005886">
    <property type="term" value="C:plasma membrane"/>
    <property type="evidence" value="ECO:0007669"/>
    <property type="project" value="UniProtKB-SubCell"/>
</dbReference>
<evidence type="ECO:0000256" key="5">
    <source>
        <dbReference type="ARBA" id="ARBA00022989"/>
    </source>
</evidence>
<dbReference type="SUPFAM" id="SSF90123">
    <property type="entry name" value="ABC transporter transmembrane region"/>
    <property type="match status" value="1"/>
</dbReference>
<evidence type="ECO:0000313" key="10">
    <source>
        <dbReference type="EMBL" id="KKT57821.1"/>
    </source>
</evidence>
<comment type="caution">
    <text evidence="10">The sequence shown here is derived from an EMBL/GenBank/DDBJ whole genome shotgun (WGS) entry which is preliminary data.</text>
</comment>
<feature type="transmembrane region" description="Helical" evidence="7">
    <location>
        <begin position="26"/>
        <end position="48"/>
    </location>
</feature>
<evidence type="ECO:0000256" key="1">
    <source>
        <dbReference type="ARBA" id="ARBA00004651"/>
    </source>
</evidence>
<accession>A0A0G1IEJ6</accession>
<proteinExistence type="predicted"/>
<keyword evidence="2 7" id="KW-0812">Transmembrane</keyword>
<dbReference type="GO" id="GO:0015421">
    <property type="term" value="F:ABC-type oligopeptide transporter activity"/>
    <property type="evidence" value="ECO:0007669"/>
    <property type="project" value="TreeGrafter"/>
</dbReference>
<dbReference type="PROSITE" id="PS00211">
    <property type="entry name" value="ABC_TRANSPORTER_1"/>
    <property type="match status" value="1"/>
</dbReference>
<evidence type="ECO:0000256" key="2">
    <source>
        <dbReference type="ARBA" id="ARBA00022692"/>
    </source>
</evidence>
<dbReference type="InterPro" id="IPR039421">
    <property type="entry name" value="Type_1_exporter"/>
</dbReference>
<feature type="transmembrane region" description="Helical" evidence="7">
    <location>
        <begin position="182"/>
        <end position="203"/>
    </location>
</feature>
<feature type="domain" description="ABC transmembrane type-1" evidence="9">
    <location>
        <begin position="27"/>
        <end position="324"/>
    </location>
</feature>
<organism evidence="10 11">
    <name type="scientific">Candidatus Giovannonibacteria bacterium GW2011_GWB1_44_23</name>
    <dbReference type="NCBI Taxonomy" id="1618652"/>
    <lineage>
        <taxon>Bacteria</taxon>
        <taxon>Candidatus Giovannoniibacteriota</taxon>
    </lineage>
</organism>
<keyword evidence="5 7" id="KW-1133">Transmembrane helix</keyword>
<feature type="transmembrane region" description="Helical" evidence="7">
    <location>
        <begin position="80"/>
        <end position="103"/>
    </location>
</feature>
<dbReference type="InterPro" id="IPR027417">
    <property type="entry name" value="P-loop_NTPase"/>
</dbReference>
<dbReference type="AlphaFoldDB" id="A0A0G1IEJ6"/>